<evidence type="ECO:0000313" key="1">
    <source>
        <dbReference type="EMBL" id="GFO11158.1"/>
    </source>
</evidence>
<reference evidence="1 2" key="1">
    <citation type="journal article" date="2021" name="Elife">
        <title>Chloroplast acquisition without the gene transfer in kleptoplastic sea slugs, Plakobranchus ocellatus.</title>
        <authorList>
            <person name="Maeda T."/>
            <person name="Takahashi S."/>
            <person name="Yoshida T."/>
            <person name="Shimamura S."/>
            <person name="Takaki Y."/>
            <person name="Nagai Y."/>
            <person name="Toyoda A."/>
            <person name="Suzuki Y."/>
            <person name="Arimoto A."/>
            <person name="Ishii H."/>
            <person name="Satoh N."/>
            <person name="Nishiyama T."/>
            <person name="Hasebe M."/>
            <person name="Maruyama T."/>
            <person name="Minagawa J."/>
            <person name="Obokata J."/>
            <person name="Shigenobu S."/>
        </authorList>
    </citation>
    <scope>NUCLEOTIDE SEQUENCE [LARGE SCALE GENOMIC DNA]</scope>
</reference>
<evidence type="ECO:0000313" key="2">
    <source>
        <dbReference type="Proteomes" id="UP000735302"/>
    </source>
</evidence>
<name>A0AAV4AXC7_9GAST</name>
<sequence>MDGTQRTYVSCSLILGRTTVRMCEVVRYALRYNLQVLVDSYDTSDILQNALTLDRSSLAFLDTADPVRGMLKTVKLTQPARFDDACVQPACVPNKEIQAGDIDFDDCRFVGYGDTSSALGGAPPQRLMEVEATVERASISKNTLVVRRKIGSEKTGPCFNDFGSPVICSLLDTKEWVTVGMTSGVALPCESGLTMNVTVENLMREAVNPDFYNSLQSFRYSIRR</sequence>
<dbReference type="SUPFAM" id="SSF50494">
    <property type="entry name" value="Trypsin-like serine proteases"/>
    <property type="match status" value="1"/>
</dbReference>
<dbReference type="Proteomes" id="UP000735302">
    <property type="component" value="Unassembled WGS sequence"/>
</dbReference>
<accession>A0AAV4AXC7</accession>
<keyword evidence="2" id="KW-1185">Reference proteome</keyword>
<proteinExistence type="predicted"/>
<dbReference type="EMBL" id="BLXT01004220">
    <property type="protein sequence ID" value="GFO11158.1"/>
    <property type="molecule type" value="Genomic_DNA"/>
</dbReference>
<dbReference type="AlphaFoldDB" id="A0AAV4AXC7"/>
<comment type="caution">
    <text evidence="1">The sequence shown here is derived from an EMBL/GenBank/DDBJ whole genome shotgun (WGS) entry which is preliminary data.</text>
</comment>
<protein>
    <submittedName>
        <fullName evidence="1">Uncharacterized protein</fullName>
    </submittedName>
</protein>
<gene>
    <name evidence="1" type="ORF">PoB_003766300</name>
</gene>
<organism evidence="1 2">
    <name type="scientific">Plakobranchus ocellatus</name>
    <dbReference type="NCBI Taxonomy" id="259542"/>
    <lineage>
        <taxon>Eukaryota</taxon>
        <taxon>Metazoa</taxon>
        <taxon>Spiralia</taxon>
        <taxon>Lophotrochozoa</taxon>
        <taxon>Mollusca</taxon>
        <taxon>Gastropoda</taxon>
        <taxon>Heterobranchia</taxon>
        <taxon>Euthyneura</taxon>
        <taxon>Panpulmonata</taxon>
        <taxon>Sacoglossa</taxon>
        <taxon>Placobranchoidea</taxon>
        <taxon>Plakobranchidae</taxon>
        <taxon>Plakobranchus</taxon>
    </lineage>
</organism>
<dbReference type="InterPro" id="IPR043504">
    <property type="entry name" value="Peptidase_S1_PA_chymotrypsin"/>
</dbReference>
<dbReference type="Gene3D" id="2.40.10.10">
    <property type="entry name" value="Trypsin-like serine proteases"/>
    <property type="match status" value="1"/>
</dbReference>
<dbReference type="InterPro" id="IPR009003">
    <property type="entry name" value="Peptidase_S1_PA"/>
</dbReference>